<evidence type="ECO:0000256" key="3">
    <source>
        <dbReference type="ARBA" id="ARBA00022679"/>
    </source>
</evidence>
<keyword evidence="6" id="KW-1185">Reference proteome</keyword>
<gene>
    <name evidence="5" type="ORF">BXY53_1061</name>
</gene>
<dbReference type="InterPro" id="IPR050881">
    <property type="entry name" value="LL-DAP_aminotransferase"/>
</dbReference>
<proteinExistence type="predicted"/>
<reference evidence="5 6" key="1">
    <citation type="submission" date="2018-08" db="EMBL/GenBank/DDBJ databases">
        <title>Genomic Encyclopedia of Archaeal and Bacterial Type Strains, Phase II (KMG-II): from individual species to whole genera.</title>
        <authorList>
            <person name="Goeker M."/>
        </authorList>
    </citation>
    <scope>NUCLEOTIDE SEQUENCE [LARGE SCALE GENOMIC DNA]</scope>
    <source>
        <strain evidence="5 6">DSM 5002</strain>
    </source>
</reference>
<dbReference type="Proteomes" id="UP000266273">
    <property type="component" value="Unassembled WGS sequence"/>
</dbReference>
<evidence type="ECO:0000313" key="6">
    <source>
        <dbReference type="Proteomes" id="UP000266273"/>
    </source>
</evidence>
<organism evidence="5 6">
    <name type="scientific">Dichotomicrobium thermohalophilum</name>
    <dbReference type="NCBI Taxonomy" id="933063"/>
    <lineage>
        <taxon>Bacteria</taxon>
        <taxon>Pseudomonadati</taxon>
        <taxon>Pseudomonadota</taxon>
        <taxon>Alphaproteobacteria</taxon>
        <taxon>Hyphomicrobiales</taxon>
        <taxon>Hyphomicrobiaceae</taxon>
        <taxon>Dichotomicrobium</taxon>
    </lineage>
</organism>
<dbReference type="GO" id="GO:0008483">
    <property type="term" value="F:transaminase activity"/>
    <property type="evidence" value="ECO:0007669"/>
    <property type="project" value="UniProtKB-KW"/>
</dbReference>
<dbReference type="Gene3D" id="3.90.1150.10">
    <property type="entry name" value="Aspartate Aminotransferase, domain 1"/>
    <property type="match status" value="1"/>
</dbReference>
<dbReference type="SUPFAM" id="SSF53383">
    <property type="entry name" value="PLP-dependent transferases"/>
    <property type="match status" value="1"/>
</dbReference>
<comment type="cofactor">
    <cofactor evidence="1">
        <name>pyridoxal 5'-phosphate</name>
        <dbReference type="ChEBI" id="CHEBI:597326"/>
    </cofactor>
</comment>
<feature type="domain" description="Aminotransferase class I/classII large" evidence="4">
    <location>
        <begin position="29"/>
        <end position="381"/>
    </location>
</feature>
<dbReference type="InterPro" id="IPR004839">
    <property type="entry name" value="Aminotransferase_I/II_large"/>
</dbReference>
<evidence type="ECO:0000313" key="5">
    <source>
        <dbReference type="EMBL" id="RIA55973.1"/>
    </source>
</evidence>
<dbReference type="PANTHER" id="PTHR42832:SF3">
    <property type="entry name" value="L-GLUTAMINE--4-(METHYLSULFANYL)-2-OXOBUTANOATE AMINOTRANSFERASE"/>
    <property type="match status" value="1"/>
</dbReference>
<accession>A0A397Q4V1</accession>
<dbReference type="InterPro" id="IPR015424">
    <property type="entry name" value="PyrdxlP-dep_Trfase"/>
</dbReference>
<protein>
    <submittedName>
        <fullName evidence="5">Aspartate/methionine/tyrosine aminotransferase</fullName>
    </submittedName>
</protein>
<dbReference type="RefSeq" id="WP_119060811.1">
    <property type="nucleotide sequence ID" value="NZ_QXDF01000001.1"/>
</dbReference>
<dbReference type="OrthoDB" id="9813612at2"/>
<dbReference type="PANTHER" id="PTHR42832">
    <property type="entry name" value="AMINO ACID AMINOTRANSFERASE"/>
    <property type="match status" value="1"/>
</dbReference>
<dbReference type="AlphaFoldDB" id="A0A397Q4V1"/>
<evidence type="ECO:0000259" key="4">
    <source>
        <dbReference type="Pfam" id="PF00155"/>
    </source>
</evidence>
<keyword evidence="3 5" id="KW-0808">Transferase</keyword>
<dbReference type="CDD" id="cd00609">
    <property type="entry name" value="AAT_like"/>
    <property type="match status" value="1"/>
</dbReference>
<dbReference type="InterPro" id="IPR015421">
    <property type="entry name" value="PyrdxlP-dep_Trfase_major"/>
</dbReference>
<dbReference type="Pfam" id="PF00155">
    <property type="entry name" value="Aminotran_1_2"/>
    <property type="match status" value="1"/>
</dbReference>
<name>A0A397Q4V1_9HYPH</name>
<dbReference type="Gene3D" id="3.40.640.10">
    <property type="entry name" value="Type I PLP-dependent aspartate aminotransferase-like (Major domain)"/>
    <property type="match status" value="1"/>
</dbReference>
<keyword evidence="2 5" id="KW-0032">Aminotransferase</keyword>
<evidence type="ECO:0000256" key="2">
    <source>
        <dbReference type="ARBA" id="ARBA00022576"/>
    </source>
</evidence>
<dbReference type="EMBL" id="QXDF01000001">
    <property type="protein sequence ID" value="RIA55973.1"/>
    <property type="molecule type" value="Genomic_DNA"/>
</dbReference>
<sequence>MVCDLGKLVRSPFARLRSLLGSIEPGAEPIDMSIGAPRHPMPDFVADIIHDHAADWQPYPPIRGTDGLRKAVANWHGLRYPSLREQIDPEAHILPLSGSREGLFSATFLALARKPHVARPVVLIPNPFYQAYAAGALVGGAEPRFLPTTEATGFLPDFEAVPEDVLARSAAIFLASPANPQGVVASRPYLHELIALARRWDVMLFLDECYSEIYSDAPPPGALEVAAETGSLANVVSFNSLSKRSNVPGLRSGFCAGDPDFISRFAGFRNVACPQMPLPVQHASAALWGDEAHVEANRALYREKFEIAGSALGIRAPAGGFFLWLDASALGGGEEAALHLWREAGVKVIPGAYLAVETDGAIPGAERIRVALVGDAATTREGLMRTAEVLGPS</sequence>
<dbReference type="GO" id="GO:0030170">
    <property type="term" value="F:pyridoxal phosphate binding"/>
    <property type="evidence" value="ECO:0007669"/>
    <property type="project" value="InterPro"/>
</dbReference>
<dbReference type="InterPro" id="IPR015422">
    <property type="entry name" value="PyrdxlP-dep_Trfase_small"/>
</dbReference>
<comment type="caution">
    <text evidence="5">The sequence shown here is derived from an EMBL/GenBank/DDBJ whole genome shotgun (WGS) entry which is preliminary data.</text>
</comment>
<evidence type="ECO:0000256" key="1">
    <source>
        <dbReference type="ARBA" id="ARBA00001933"/>
    </source>
</evidence>